<dbReference type="Gene3D" id="1.10.3020.10">
    <property type="entry name" value="alpha-amino acid ester hydrolase ( Helical cap domain)"/>
    <property type="match status" value="1"/>
</dbReference>
<dbReference type="EMBL" id="CAMXCT030003002">
    <property type="protein sequence ID" value="CAL4789198.1"/>
    <property type="molecule type" value="Genomic_DNA"/>
</dbReference>
<gene>
    <name evidence="3" type="ORF">C1SCF055_LOCUS27886</name>
</gene>
<dbReference type="OrthoDB" id="416441at2759"/>
<keyword evidence="1" id="KW-0378">Hydrolase</keyword>
<dbReference type="SUPFAM" id="SSF53474">
    <property type="entry name" value="alpha/beta-Hydrolases"/>
    <property type="match status" value="1"/>
</dbReference>
<dbReference type="Pfam" id="PF08530">
    <property type="entry name" value="PepX_C"/>
    <property type="match status" value="1"/>
</dbReference>
<dbReference type="EMBL" id="CAMXCT010003002">
    <property type="protein sequence ID" value="CAI4001886.1"/>
    <property type="molecule type" value="Genomic_DNA"/>
</dbReference>
<dbReference type="EMBL" id="CAMXCT020003002">
    <property type="protein sequence ID" value="CAL1155261.1"/>
    <property type="molecule type" value="Genomic_DNA"/>
</dbReference>
<dbReference type="Pfam" id="PF02129">
    <property type="entry name" value="Peptidase_S15"/>
    <property type="match status" value="1"/>
</dbReference>
<dbReference type="NCBIfam" id="TIGR00976">
    <property type="entry name" value="CocE_NonD"/>
    <property type="match status" value="1"/>
</dbReference>
<proteinExistence type="predicted"/>
<comment type="caution">
    <text evidence="3">The sequence shown here is derived from an EMBL/GenBank/DDBJ whole genome shotgun (WGS) entry which is preliminary data.</text>
</comment>
<reference evidence="3" key="1">
    <citation type="submission" date="2022-10" db="EMBL/GenBank/DDBJ databases">
        <authorList>
            <person name="Chen Y."/>
            <person name="Dougan E. K."/>
            <person name="Chan C."/>
            <person name="Rhodes N."/>
            <person name="Thang M."/>
        </authorList>
    </citation>
    <scope>NUCLEOTIDE SEQUENCE</scope>
</reference>
<dbReference type="InterPro" id="IPR029058">
    <property type="entry name" value="AB_hydrolase_fold"/>
</dbReference>
<accession>A0A9P1G6X1</accession>
<dbReference type="InterPro" id="IPR008979">
    <property type="entry name" value="Galactose-bd-like_sf"/>
</dbReference>
<reference evidence="4" key="2">
    <citation type="submission" date="2024-04" db="EMBL/GenBank/DDBJ databases">
        <authorList>
            <person name="Chen Y."/>
            <person name="Shah S."/>
            <person name="Dougan E. K."/>
            <person name="Thang M."/>
            <person name="Chan C."/>
        </authorList>
    </citation>
    <scope>NUCLEOTIDE SEQUENCE [LARGE SCALE GENOMIC DNA]</scope>
</reference>
<evidence type="ECO:0000313" key="5">
    <source>
        <dbReference type="EMBL" id="CAL4789198.1"/>
    </source>
</evidence>
<dbReference type="AlphaFoldDB" id="A0A9P1G6X1"/>
<evidence type="ECO:0000256" key="1">
    <source>
        <dbReference type="ARBA" id="ARBA00022801"/>
    </source>
</evidence>
<evidence type="ECO:0000313" key="3">
    <source>
        <dbReference type="EMBL" id="CAI4001886.1"/>
    </source>
</evidence>
<feature type="non-terminal residue" evidence="3">
    <location>
        <position position="1"/>
    </location>
</feature>
<dbReference type="SMART" id="SM00939">
    <property type="entry name" value="PepX_C"/>
    <property type="match status" value="1"/>
</dbReference>
<organism evidence="3">
    <name type="scientific">Cladocopium goreaui</name>
    <dbReference type="NCBI Taxonomy" id="2562237"/>
    <lineage>
        <taxon>Eukaryota</taxon>
        <taxon>Sar</taxon>
        <taxon>Alveolata</taxon>
        <taxon>Dinophyceae</taxon>
        <taxon>Suessiales</taxon>
        <taxon>Symbiodiniaceae</taxon>
        <taxon>Cladocopium</taxon>
    </lineage>
</organism>
<dbReference type="InterPro" id="IPR005674">
    <property type="entry name" value="CocE/Ser_esterase"/>
</dbReference>
<dbReference type="Gene3D" id="2.60.120.260">
    <property type="entry name" value="Galactose-binding domain-like"/>
    <property type="match status" value="1"/>
</dbReference>
<dbReference type="Proteomes" id="UP001152797">
    <property type="component" value="Unassembled WGS sequence"/>
</dbReference>
<dbReference type="Gene3D" id="3.40.50.1820">
    <property type="entry name" value="alpha/beta hydrolase"/>
    <property type="match status" value="1"/>
</dbReference>
<protein>
    <submittedName>
        <fullName evidence="5">Cocaine esterase</fullName>
    </submittedName>
</protein>
<dbReference type="InterPro" id="IPR000383">
    <property type="entry name" value="Xaa-Pro-like_dom"/>
</dbReference>
<evidence type="ECO:0000313" key="6">
    <source>
        <dbReference type="Proteomes" id="UP001152797"/>
    </source>
</evidence>
<sequence>VTRCLMGTSAAQSRAMAADSNTGKIAMAVAVMSRRLTCLGLGFRRRVMRAASNDLGLDILQQKVELQTPYGRVEVVALRPSDEKLSAVLVNVGCYYTLADTLERVEGPRYVAQGYAYVLWRATGPLEEVADQVFQRWRDDASVVLDWLGEQPWCDGRVGCHGYSLLGNTSYATLAASHATDAPASRPLVKCVVPAISFSRIQPTVFVRGQSLAAELALRFLWLAEVGLRQGRLVGFSYIWNMFGFFGLPDWPGLGSALAQRPVGDADVDLWGRANTLWKGGQTSRHPSDSFWDGRDRQFQFDGLRGPAHIHVIAGWNDMFLLQSLDDYVEASRVADTRLTIYTGGHFGVVMNHAGEVAAETGRCYREHLAGDAPDTRKAVRMQLITEKEEEWLECDQWPPPTESHLEMFLQGEGTTGSLLRQPGKAHLSYTYDPKDPTPYAGDGWLNLQKDGPQEQRGLEASRTKDLLLLSSEPLEEDLDIVGEVSVSLSVRCSASECDVLARLCVVRSPKQGWLSPLSPLNGIADPRGLGSGRSVNLCENIARAQFHKDQVKRLDLSIGFTACRLEKGDCLRLHICSAAHPRWLRHPLQPQGEDWLLGDSEVGAPAEVVVESPSCLKLPLRSRAVTSG</sequence>
<feature type="domain" description="Xaa-Pro dipeptidyl-peptidase C-terminal" evidence="2">
    <location>
        <begin position="362"/>
        <end position="608"/>
    </location>
</feature>
<evidence type="ECO:0000259" key="2">
    <source>
        <dbReference type="SMART" id="SM00939"/>
    </source>
</evidence>
<evidence type="ECO:0000313" key="4">
    <source>
        <dbReference type="EMBL" id="CAL1155261.1"/>
    </source>
</evidence>
<name>A0A9P1G6X1_9DINO</name>
<dbReference type="SUPFAM" id="SSF49785">
    <property type="entry name" value="Galactose-binding domain-like"/>
    <property type="match status" value="1"/>
</dbReference>
<keyword evidence="6" id="KW-1185">Reference proteome</keyword>
<dbReference type="InterPro" id="IPR013736">
    <property type="entry name" value="Xaa-Pro_dipept_C"/>
</dbReference>
<dbReference type="GO" id="GO:0008239">
    <property type="term" value="F:dipeptidyl-peptidase activity"/>
    <property type="evidence" value="ECO:0007669"/>
    <property type="project" value="InterPro"/>
</dbReference>